<gene>
    <name evidence="1" type="ORF">BDP27DRAFT_1382615</name>
</gene>
<evidence type="ECO:0000313" key="1">
    <source>
        <dbReference type="EMBL" id="KAF9071008.1"/>
    </source>
</evidence>
<organism evidence="1 2">
    <name type="scientific">Rhodocollybia butyracea</name>
    <dbReference type="NCBI Taxonomy" id="206335"/>
    <lineage>
        <taxon>Eukaryota</taxon>
        <taxon>Fungi</taxon>
        <taxon>Dikarya</taxon>
        <taxon>Basidiomycota</taxon>
        <taxon>Agaricomycotina</taxon>
        <taxon>Agaricomycetes</taxon>
        <taxon>Agaricomycetidae</taxon>
        <taxon>Agaricales</taxon>
        <taxon>Marasmiineae</taxon>
        <taxon>Omphalotaceae</taxon>
        <taxon>Rhodocollybia</taxon>
    </lineage>
</organism>
<reference evidence="1" key="1">
    <citation type="submission" date="2020-11" db="EMBL/GenBank/DDBJ databases">
        <authorList>
            <consortium name="DOE Joint Genome Institute"/>
            <person name="Ahrendt S."/>
            <person name="Riley R."/>
            <person name="Andreopoulos W."/>
            <person name="Labutti K."/>
            <person name="Pangilinan J."/>
            <person name="Ruiz-Duenas F.J."/>
            <person name="Barrasa J.M."/>
            <person name="Sanchez-Garcia M."/>
            <person name="Camarero S."/>
            <person name="Miyauchi S."/>
            <person name="Serrano A."/>
            <person name="Linde D."/>
            <person name="Babiker R."/>
            <person name="Drula E."/>
            <person name="Ayuso-Fernandez I."/>
            <person name="Pacheco R."/>
            <person name="Padilla G."/>
            <person name="Ferreira P."/>
            <person name="Barriuso J."/>
            <person name="Kellner H."/>
            <person name="Castanera R."/>
            <person name="Alfaro M."/>
            <person name="Ramirez L."/>
            <person name="Pisabarro A.G."/>
            <person name="Kuo A."/>
            <person name="Tritt A."/>
            <person name="Lipzen A."/>
            <person name="He G."/>
            <person name="Yan M."/>
            <person name="Ng V."/>
            <person name="Cullen D."/>
            <person name="Martin F."/>
            <person name="Rosso M.-N."/>
            <person name="Henrissat B."/>
            <person name="Hibbett D."/>
            <person name="Martinez A.T."/>
            <person name="Grigoriev I.V."/>
        </authorList>
    </citation>
    <scope>NUCLEOTIDE SEQUENCE</scope>
    <source>
        <strain evidence="1">AH 40177</strain>
    </source>
</reference>
<dbReference type="AlphaFoldDB" id="A0A9P5PXE4"/>
<keyword evidence="2" id="KW-1185">Reference proteome</keyword>
<dbReference type="EMBL" id="JADNRY010000036">
    <property type="protein sequence ID" value="KAF9071008.1"/>
    <property type="molecule type" value="Genomic_DNA"/>
</dbReference>
<sequence>MKNGSHEKVNYMYDGHEHMVLRVKGKDQQLNTLKLCITNDSRLLHGHAVALDDHKQLLHAFRDGKQENLGWFLRVGMKRGLGSYEKEDYLQGIVYWQMGGVWMAEFAHCANRMPGITAIQANSAASPIIPSPAIPLFSKIMANTRAVLDVDTVVGPEDAISHQVFMLDEIATEQRIRYDDQTNYFLGVCREHAGNVTLEFNNVMDVEQLYKSLDDGEVHHATEATIGAIGILSSNKRLYNACPILVLGTCKRETGLQQAKVIQTGLDALDSIQPKTRLQTVSLSSNGETKWGKAFEFLTFKHELAPESDIFQMLSPLKYLNLLVGNDDLTCDKDFCHVFKRTRDLLLHPRGMNIMDVHLLQDLWGLPASTSSSPCIQAEREAIKLIGTLFYEYLVLPYICIKFLFSEQLQHLSSAAFLLLVLYRRSGKDFIPTLLYQDIQIMVKNALFCVAKSKIDISNGRFWLLIHWLTGTTELANILAEHPEWDQTPRQILGSTIDHISPATWKGDVQTLMVLLLNCWKVDDNTNPAALTGGTTTSVLLDHTLNVFGEESGIRKLKDVIAEEIGETALETVPKFSPKTLDNEKLVNKSRFLSQFVHRHRYNPSSTDCLQRVQQMS</sequence>
<dbReference type="Proteomes" id="UP000772434">
    <property type="component" value="Unassembled WGS sequence"/>
</dbReference>
<dbReference type="OrthoDB" id="3048541at2759"/>
<comment type="caution">
    <text evidence="1">The sequence shown here is derived from an EMBL/GenBank/DDBJ whole genome shotgun (WGS) entry which is preliminary data.</text>
</comment>
<protein>
    <submittedName>
        <fullName evidence="1">Uncharacterized protein</fullName>
    </submittedName>
</protein>
<evidence type="ECO:0000313" key="2">
    <source>
        <dbReference type="Proteomes" id="UP000772434"/>
    </source>
</evidence>
<accession>A0A9P5PXE4</accession>
<proteinExistence type="predicted"/>
<name>A0A9P5PXE4_9AGAR</name>